<dbReference type="InterPro" id="IPR051162">
    <property type="entry name" value="T4SS_component"/>
</dbReference>
<dbReference type="InterPro" id="IPR027417">
    <property type="entry name" value="P-loop_NTPase"/>
</dbReference>
<dbReference type="EMBL" id="JAVAMP010000012">
    <property type="protein sequence ID" value="MDP5276136.1"/>
    <property type="molecule type" value="Genomic_DNA"/>
</dbReference>
<dbReference type="Gene3D" id="3.40.50.300">
    <property type="entry name" value="P-loop containing nucleotide triphosphate hydrolases"/>
    <property type="match status" value="1"/>
</dbReference>
<evidence type="ECO:0000313" key="3">
    <source>
        <dbReference type="Proteomes" id="UP001231941"/>
    </source>
</evidence>
<dbReference type="RefSeq" id="WP_305993447.1">
    <property type="nucleotide sequence ID" value="NZ_JAVAMP010000012.1"/>
</dbReference>
<proteinExistence type="predicted"/>
<dbReference type="SUPFAM" id="SSF52540">
    <property type="entry name" value="P-loop containing nucleoside triphosphate hydrolases"/>
    <property type="match status" value="1"/>
</dbReference>
<name>A0ABT9J3D9_9BACL</name>
<keyword evidence="3" id="KW-1185">Reference proteome</keyword>
<dbReference type="InterPro" id="IPR043964">
    <property type="entry name" value="P-loop_TraG"/>
</dbReference>
<sequence length="668" mass="75543">MGFVRSKNKNKNKLTSLKSFKKQPSFNDAKPEGIDFAAPSIIKETLPKEINDEGIKLSDYAVEIGGTAVPVRYFRSFFAEIMSGNTWAGMLDSLVLGEFGEGDVDIAVHVRPASNNKELDEIGRRIAGLLSDRAEEKNVSKLDAMEDEIRDLKLRQQRIRMNIERSYRVSIQAVASGNDWSSLKKYCNALVNLFGGKSIVLRSADGYQLDALKSILPTTKEDLVHKEHFFSLETSNVADLFLFGLGGISHRTGIIIGKDLIGRPTWLDGWHPSLMNQHMVIMGRSGAGKTYSIFTIIHRSVHIGIHHCIIDWKGEYGDFLILMGCPYIEFSETSKDRINPYDVDITEEKNGDRYVDIEEAVNNVQAIVFKMITTYERSDLTGEVKVFINHAIREQYKELEITRDPTSIYSSGGFNNKDRFSTRKLKKMPELSGLYKKMKESNIEDVVKVSKILKMFTKQGGAPSYSIFDGQSTVKLKRSPLFGFAINKLDPEIMRPLGLAVITRWTTEKWAKKYPELKKRLVIEECQNIFNDEDIGEVWAESAYREHRSTNTSICAISQGLEVYTRSKAGVAAVKNSPIKLIGIQEPIDIESVRGKLDLSEGEANYLINEAGKGDLIVKLDHESTAVHVDTTDYEHLLFTSDPNDPKYWERKELVKNKLKQQELQGMR</sequence>
<organism evidence="2 3">
    <name type="scientific">Chengkuizengella axinellae</name>
    <dbReference type="NCBI Taxonomy" id="3064388"/>
    <lineage>
        <taxon>Bacteria</taxon>
        <taxon>Bacillati</taxon>
        <taxon>Bacillota</taxon>
        <taxon>Bacilli</taxon>
        <taxon>Bacillales</taxon>
        <taxon>Paenibacillaceae</taxon>
        <taxon>Chengkuizengella</taxon>
    </lineage>
</organism>
<dbReference type="PANTHER" id="PTHR30121:SF11">
    <property type="entry name" value="AAA+ ATPASE DOMAIN-CONTAINING PROTEIN"/>
    <property type="match status" value="1"/>
</dbReference>
<dbReference type="Gene3D" id="1.10.8.730">
    <property type="match status" value="1"/>
</dbReference>
<dbReference type="Pfam" id="PF19044">
    <property type="entry name" value="P-loop_TraG"/>
    <property type="match status" value="1"/>
</dbReference>
<dbReference type="PANTHER" id="PTHR30121">
    <property type="entry name" value="UNCHARACTERIZED PROTEIN YJGR-RELATED"/>
    <property type="match status" value="1"/>
</dbReference>
<comment type="caution">
    <text evidence="2">The sequence shown here is derived from an EMBL/GenBank/DDBJ whole genome shotgun (WGS) entry which is preliminary data.</text>
</comment>
<dbReference type="Proteomes" id="UP001231941">
    <property type="component" value="Unassembled WGS sequence"/>
</dbReference>
<reference evidence="2 3" key="1">
    <citation type="submission" date="2023-08" db="EMBL/GenBank/DDBJ databases">
        <authorList>
            <person name="Park J.-S."/>
        </authorList>
    </citation>
    <scope>NUCLEOTIDE SEQUENCE [LARGE SCALE GENOMIC DNA]</scope>
    <source>
        <strain evidence="2 3">2205SS18-9</strain>
    </source>
</reference>
<evidence type="ECO:0000259" key="1">
    <source>
        <dbReference type="Pfam" id="PF19044"/>
    </source>
</evidence>
<accession>A0ABT9J3D9</accession>
<evidence type="ECO:0000313" key="2">
    <source>
        <dbReference type="EMBL" id="MDP5276136.1"/>
    </source>
</evidence>
<gene>
    <name evidence="2" type="ORF">Q5Y73_18720</name>
</gene>
<feature type="domain" description="TraG P-loop" evidence="1">
    <location>
        <begin position="273"/>
        <end position="582"/>
    </location>
</feature>
<protein>
    <submittedName>
        <fullName evidence="2">DUF87 domain-containing protein</fullName>
    </submittedName>
</protein>